<name>A0ABQ8B3Q6_BRANA</name>
<dbReference type="InterPro" id="IPR036691">
    <property type="entry name" value="Endo/exonu/phosph_ase_sf"/>
</dbReference>
<dbReference type="PANTHER" id="PTHR33710:SF79">
    <property type="entry name" value="OS06G0205337 PROTEIN"/>
    <property type="match status" value="1"/>
</dbReference>
<accession>A0ABQ8B3Q6</accession>
<dbReference type="Proteomes" id="UP000824890">
    <property type="component" value="Unassembled WGS sequence"/>
</dbReference>
<sequence>RIFSKKKSFVTEELMSSIFAWNMRRFNQSCRQKAIRYWVKVVKLSIGCLLVTRVQEDSFKKKFDVTFPGWSCLHKYSKLGIIWVCWSNEVEVCPVSTSSQMITVWDQWQVQQTQGDFNVALSALEYSQLRETAMDRNSIREFQNAVHNCDMMDLAQVGPSFTWSNCQDANLISKNLDRVMVNTCWINEFPNSFATFESGGVSDHMRLHIQLRAATPRNSKPFKFFIHTATHPRYLEVVANVWNESDLMFHSRSALKMFQEKDKALKSEMRALNQDVFGDLSRRVKQAYDDL</sequence>
<feature type="non-terminal residue" evidence="1">
    <location>
        <position position="1"/>
    </location>
</feature>
<dbReference type="SUPFAM" id="SSF56219">
    <property type="entry name" value="DNase I-like"/>
    <property type="match status" value="1"/>
</dbReference>
<dbReference type="Gene3D" id="3.60.10.10">
    <property type="entry name" value="Endonuclease/exonuclease/phosphatase"/>
    <property type="match status" value="1"/>
</dbReference>
<comment type="caution">
    <text evidence="1">The sequence shown here is derived from an EMBL/GenBank/DDBJ whole genome shotgun (WGS) entry which is preliminary data.</text>
</comment>
<keyword evidence="2" id="KW-1185">Reference proteome</keyword>
<feature type="non-terminal residue" evidence="1">
    <location>
        <position position="291"/>
    </location>
</feature>
<dbReference type="EMBL" id="JAGKQM010000012">
    <property type="protein sequence ID" value="KAH0899426.1"/>
    <property type="molecule type" value="Genomic_DNA"/>
</dbReference>
<protein>
    <submittedName>
        <fullName evidence="1">Uncharacterized protein</fullName>
    </submittedName>
</protein>
<evidence type="ECO:0000313" key="1">
    <source>
        <dbReference type="EMBL" id="KAH0899426.1"/>
    </source>
</evidence>
<organism evidence="1 2">
    <name type="scientific">Brassica napus</name>
    <name type="common">Rape</name>
    <dbReference type="NCBI Taxonomy" id="3708"/>
    <lineage>
        <taxon>Eukaryota</taxon>
        <taxon>Viridiplantae</taxon>
        <taxon>Streptophyta</taxon>
        <taxon>Embryophyta</taxon>
        <taxon>Tracheophyta</taxon>
        <taxon>Spermatophyta</taxon>
        <taxon>Magnoliopsida</taxon>
        <taxon>eudicotyledons</taxon>
        <taxon>Gunneridae</taxon>
        <taxon>Pentapetalae</taxon>
        <taxon>rosids</taxon>
        <taxon>malvids</taxon>
        <taxon>Brassicales</taxon>
        <taxon>Brassicaceae</taxon>
        <taxon>Brassiceae</taxon>
        <taxon>Brassica</taxon>
    </lineage>
</organism>
<dbReference type="PANTHER" id="PTHR33710">
    <property type="entry name" value="BNAC02G09200D PROTEIN"/>
    <property type="match status" value="1"/>
</dbReference>
<gene>
    <name evidence="1" type="ORF">HID58_048994</name>
</gene>
<proteinExistence type="predicted"/>
<reference evidence="1 2" key="1">
    <citation type="submission" date="2021-05" db="EMBL/GenBank/DDBJ databases">
        <title>Genome Assembly of Synthetic Allotetraploid Brassica napus Reveals Homoeologous Exchanges between Subgenomes.</title>
        <authorList>
            <person name="Davis J.T."/>
        </authorList>
    </citation>
    <scope>NUCLEOTIDE SEQUENCE [LARGE SCALE GENOMIC DNA]</scope>
    <source>
        <strain evidence="2">cv. Da-Ae</strain>
        <tissue evidence="1">Seedling</tissue>
    </source>
</reference>
<evidence type="ECO:0000313" key="2">
    <source>
        <dbReference type="Proteomes" id="UP000824890"/>
    </source>
</evidence>